<dbReference type="EMBL" id="VUNS01000007">
    <property type="protein sequence ID" value="MST97040.1"/>
    <property type="molecule type" value="Genomic_DNA"/>
</dbReference>
<comment type="caution">
    <text evidence="4">The sequence shown here is derived from an EMBL/GenBank/DDBJ whole genome shotgun (WGS) entry which is preliminary data.</text>
</comment>
<dbReference type="InterPro" id="IPR021255">
    <property type="entry name" value="DUF2807"/>
</dbReference>
<evidence type="ECO:0000313" key="4">
    <source>
        <dbReference type="EMBL" id="MST97040.1"/>
    </source>
</evidence>
<gene>
    <name evidence="4" type="ORF">FYJ85_08290</name>
</gene>
<feature type="region of interest" description="Disordered" evidence="1">
    <location>
        <begin position="97"/>
        <end position="121"/>
    </location>
</feature>
<accession>A0A844G085</accession>
<keyword evidence="5" id="KW-1185">Reference proteome</keyword>
<proteinExistence type="predicted"/>
<feature type="domain" description="Putative auto-transporter adhesin head GIN" evidence="3">
    <location>
        <begin position="147"/>
        <end position="319"/>
    </location>
</feature>
<feature type="transmembrane region" description="Helical" evidence="2">
    <location>
        <begin position="56"/>
        <end position="87"/>
    </location>
</feature>
<evidence type="ECO:0000256" key="2">
    <source>
        <dbReference type="SAM" id="Phobius"/>
    </source>
</evidence>
<dbReference type="Gene3D" id="2.160.20.120">
    <property type="match status" value="1"/>
</dbReference>
<organism evidence="4 5">
    <name type="scientific">Victivallis lenta</name>
    <dbReference type="NCBI Taxonomy" id="2606640"/>
    <lineage>
        <taxon>Bacteria</taxon>
        <taxon>Pseudomonadati</taxon>
        <taxon>Lentisphaerota</taxon>
        <taxon>Lentisphaeria</taxon>
        <taxon>Victivallales</taxon>
        <taxon>Victivallaceae</taxon>
        <taxon>Victivallis</taxon>
    </lineage>
</organism>
<dbReference type="Pfam" id="PF10988">
    <property type="entry name" value="DUF2807"/>
    <property type="match status" value="1"/>
</dbReference>
<name>A0A844G085_9BACT</name>
<keyword evidence="2" id="KW-0812">Transmembrane</keyword>
<keyword evidence="2" id="KW-0472">Membrane</keyword>
<dbReference type="AlphaFoldDB" id="A0A844G085"/>
<evidence type="ECO:0000259" key="3">
    <source>
        <dbReference type="Pfam" id="PF10988"/>
    </source>
</evidence>
<reference evidence="4 5" key="1">
    <citation type="submission" date="2019-08" db="EMBL/GenBank/DDBJ databases">
        <title>In-depth cultivation of the pig gut microbiome towards novel bacterial diversity and tailored functional studies.</title>
        <authorList>
            <person name="Wylensek D."/>
            <person name="Hitch T.C.A."/>
            <person name="Clavel T."/>
        </authorList>
    </citation>
    <scope>NUCLEOTIDE SEQUENCE [LARGE SCALE GENOMIC DNA]</scope>
    <source>
        <strain evidence="4 5">BBE-744-WT-12</strain>
    </source>
</reference>
<sequence>MKIYFNSENIFFDEMISGAWRRISVFSFIFFMPGLGKCRRNAILFLNPVFHDIHGGGGFMGVCTGFIVNPFLLVAIAFLAVILILLFRRRMEKGETPALPMSAGETGKKSPSEPPAAKPAEVPAVVEEEVGGVPALREYSFSKLNYLSVAGCWQVHLQCRAAANRCQIGIDPAFARFVKVENSRDGLLIRYTGKKRPEEPMTIELSSTGVPAQVKAIGRNSIWIDSVEAPKFVCKITDGGKLEVPGAKVEELVVKLTGSCRAECGGEFGLAEIEVSGASNAKLRGSIRKLEARLSGASKAEAVQVEKAEIDVSGASKLKLEVTDKLEGDLSGGSSLKFRGEVDTSGIRISGSSRLKSWN</sequence>
<evidence type="ECO:0000313" key="5">
    <source>
        <dbReference type="Proteomes" id="UP000435649"/>
    </source>
</evidence>
<dbReference type="Proteomes" id="UP000435649">
    <property type="component" value="Unassembled WGS sequence"/>
</dbReference>
<evidence type="ECO:0000256" key="1">
    <source>
        <dbReference type="SAM" id="MobiDB-lite"/>
    </source>
</evidence>
<protein>
    <recommendedName>
        <fullName evidence="3">Putative auto-transporter adhesin head GIN domain-containing protein</fullName>
    </recommendedName>
</protein>
<keyword evidence="2" id="KW-1133">Transmembrane helix</keyword>